<feature type="domain" description="Bacterial bifunctional deaminase-reductase C-terminal" evidence="1">
    <location>
        <begin position="4"/>
        <end position="187"/>
    </location>
</feature>
<evidence type="ECO:0000313" key="3">
    <source>
        <dbReference type="Proteomes" id="UP001501196"/>
    </source>
</evidence>
<dbReference type="SUPFAM" id="SSF53597">
    <property type="entry name" value="Dihydrofolate reductase-like"/>
    <property type="match status" value="1"/>
</dbReference>
<name>A0ABN2UHL2_9MICO</name>
<dbReference type="EMBL" id="BAAAPW010000002">
    <property type="protein sequence ID" value="GAA2036594.1"/>
    <property type="molecule type" value="Genomic_DNA"/>
</dbReference>
<keyword evidence="3" id="KW-1185">Reference proteome</keyword>
<evidence type="ECO:0000259" key="1">
    <source>
        <dbReference type="Pfam" id="PF01872"/>
    </source>
</evidence>
<dbReference type="InterPro" id="IPR050765">
    <property type="entry name" value="Riboflavin_Biosynth_HTPR"/>
</dbReference>
<organism evidence="2 3">
    <name type="scientific">Agromyces tropicus</name>
    <dbReference type="NCBI Taxonomy" id="555371"/>
    <lineage>
        <taxon>Bacteria</taxon>
        <taxon>Bacillati</taxon>
        <taxon>Actinomycetota</taxon>
        <taxon>Actinomycetes</taxon>
        <taxon>Micrococcales</taxon>
        <taxon>Microbacteriaceae</taxon>
        <taxon>Agromyces</taxon>
    </lineage>
</organism>
<gene>
    <name evidence="2" type="ORF">GCM10009819_21520</name>
</gene>
<dbReference type="PANTHER" id="PTHR38011">
    <property type="entry name" value="DIHYDROFOLATE REDUCTASE FAMILY PROTEIN (AFU_ORTHOLOGUE AFUA_8G06820)"/>
    <property type="match status" value="1"/>
</dbReference>
<accession>A0ABN2UHL2</accession>
<dbReference type="InterPro" id="IPR024072">
    <property type="entry name" value="DHFR-like_dom_sf"/>
</dbReference>
<reference evidence="2 3" key="1">
    <citation type="journal article" date="2019" name="Int. J. Syst. Evol. Microbiol.">
        <title>The Global Catalogue of Microorganisms (GCM) 10K type strain sequencing project: providing services to taxonomists for standard genome sequencing and annotation.</title>
        <authorList>
            <consortium name="The Broad Institute Genomics Platform"/>
            <consortium name="The Broad Institute Genome Sequencing Center for Infectious Disease"/>
            <person name="Wu L."/>
            <person name="Ma J."/>
        </authorList>
    </citation>
    <scope>NUCLEOTIDE SEQUENCE [LARGE SCALE GENOMIC DNA]</scope>
    <source>
        <strain evidence="2 3">JCM 15672</strain>
    </source>
</reference>
<dbReference type="Gene3D" id="3.40.430.10">
    <property type="entry name" value="Dihydrofolate Reductase, subunit A"/>
    <property type="match status" value="1"/>
</dbReference>
<sequence length="208" mass="22794">MGTVYSDISVSADGFATGLNQREEAPFGDIDDTWLHAWMFEDAEENRAEVAAIVDSGATIMGRNMFGPVRGEWDRDWRGWWGDEPPYHGPVFVLTHHPHEPIEMQGGTTFHFVTDGIESALRRARAAAGERDISIAGGARTVNQFLAAGLLDELRLHVTPCILGAGERIFDGVPAQRLERVSVRVASRVTHMTYRPVRPAPAASGETG</sequence>
<comment type="caution">
    <text evidence="2">The sequence shown here is derived from an EMBL/GenBank/DDBJ whole genome shotgun (WGS) entry which is preliminary data.</text>
</comment>
<proteinExistence type="predicted"/>
<dbReference type="Proteomes" id="UP001501196">
    <property type="component" value="Unassembled WGS sequence"/>
</dbReference>
<dbReference type="PANTHER" id="PTHR38011:SF12">
    <property type="entry name" value="BIFUNCTIONAL DEAMINASE-REDUCTASE DOMAIN PROTEIN"/>
    <property type="match status" value="1"/>
</dbReference>
<dbReference type="RefSeq" id="WP_344373108.1">
    <property type="nucleotide sequence ID" value="NZ_BAAAPW010000002.1"/>
</dbReference>
<dbReference type="InterPro" id="IPR002734">
    <property type="entry name" value="RibDG_C"/>
</dbReference>
<protein>
    <submittedName>
        <fullName evidence="2">Dihydrofolate reductase family protein</fullName>
    </submittedName>
</protein>
<dbReference type="Pfam" id="PF01872">
    <property type="entry name" value="RibD_C"/>
    <property type="match status" value="1"/>
</dbReference>
<evidence type="ECO:0000313" key="2">
    <source>
        <dbReference type="EMBL" id="GAA2036594.1"/>
    </source>
</evidence>